<dbReference type="CDD" id="cd06558">
    <property type="entry name" value="crotonase-like"/>
    <property type="match status" value="1"/>
</dbReference>
<dbReference type="GO" id="GO:0003824">
    <property type="term" value="F:catalytic activity"/>
    <property type="evidence" value="ECO:0007669"/>
    <property type="project" value="UniProtKB-ARBA"/>
</dbReference>
<dbReference type="SUPFAM" id="SSF52096">
    <property type="entry name" value="ClpP/crotonase"/>
    <property type="match status" value="1"/>
</dbReference>
<proteinExistence type="predicted"/>
<dbReference type="AlphaFoldDB" id="A0A6J6Y1M2"/>
<accession>A0A6J6Y1M2</accession>
<dbReference type="PANTHER" id="PTHR11941">
    <property type="entry name" value="ENOYL-COA HYDRATASE-RELATED"/>
    <property type="match status" value="1"/>
</dbReference>
<dbReference type="Gene3D" id="3.90.226.10">
    <property type="entry name" value="2-enoyl-CoA Hydratase, Chain A, domain 1"/>
    <property type="match status" value="1"/>
</dbReference>
<dbReference type="EMBL" id="CAFAAH010000159">
    <property type="protein sequence ID" value="CAB4801754.1"/>
    <property type="molecule type" value="Genomic_DNA"/>
</dbReference>
<organism evidence="1">
    <name type="scientific">freshwater metagenome</name>
    <dbReference type="NCBI Taxonomy" id="449393"/>
    <lineage>
        <taxon>unclassified sequences</taxon>
        <taxon>metagenomes</taxon>
        <taxon>ecological metagenomes</taxon>
    </lineage>
</organism>
<evidence type="ECO:0000313" key="1">
    <source>
        <dbReference type="EMBL" id="CAB4801754.1"/>
    </source>
</evidence>
<dbReference type="Pfam" id="PF00378">
    <property type="entry name" value="ECH_1"/>
    <property type="match status" value="1"/>
</dbReference>
<dbReference type="PANTHER" id="PTHR11941:SF54">
    <property type="entry name" value="ENOYL-COA HYDRATASE, MITOCHONDRIAL"/>
    <property type="match status" value="1"/>
</dbReference>
<gene>
    <name evidence="1" type="ORF">UFOPK2996_01113</name>
</gene>
<dbReference type="InterPro" id="IPR001753">
    <property type="entry name" value="Enoyl-CoA_hydra/iso"/>
</dbReference>
<dbReference type="InterPro" id="IPR029045">
    <property type="entry name" value="ClpP/crotonase-like_dom_sf"/>
</dbReference>
<sequence length="128" mass="14030">MGPTGLKLGAVQGAQTISRLTRLVGASRALEVLLLSQRLTGENAAELGIVNKVTEDADVMDAARAWAQTLAEFSPWTLSMTKKLVYEAQHLPLQDAIDWEDKVATEAYQRPEALEGFQAFKQGRKPSF</sequence>
<name>A0A6J6Y1M2_9ZZZZ</name>
<protein>
    <submittedName>
        <fullName evidence="1">Unannotated protein</fullName>
    </submittedName>
</protein>
<dbReference type="GO" id="GO:0006635">
    <property type="term" value="P:fatty acid beta-oxidation"/>
    <property type="evidence" value="ECO:0007669"/>
    <property type="project" value="TreeGrafter"/>
</dbReference>
<reference evidence="1" key="1">
    <citation type="submission" date="2020-05" db="EMBL/GenBank/DDBJ databases">
        <authorList>
            <person name="Chiriac C."/>
            <person name="Salcher M."/>
            <person name="Ghai R."/>
            <person name="Kavagutti S V."/>
        </authorList>
    </citation>
    <scope>NUCLEOTIDE SEQUENCE</scope>
</reference>